<dbReference type="InParanoid" id="E8N081"/>
<accession>E8N081</accession>
<dbReference type="Pfam" id="PF04015">
    <property type="entry name" value="DUF362"/>
    <property type="match status" value="1"/>
</dbReference>
<dbReference type="Proteomes" id="UP000008922">
    <property type="component" value="Chromosome"/>
</dbReference>
<dbReference type="KEGG" id="atm:ANT_03820"/>
<name>E8N081_ANATU</name>
<evidence type="ECO:0000259" key="1">
    <source>
        <dbReference type="Pfam" id="PF04015"/>
    </source>
</evidence>
<protein>
    <recommendedName>
        <fullName evidence="1">DUF362 domain-containing protein</fullName>
    </recommendedName>
</protein>
<dbReference type="InterPro" id="IPR007160">
    <property type="entry name" value="DUF362"/>
</dbReference>
<keyword evidence="3" id="KW-1185">Reference proteome</keyword>
<proteinExistence type="predicted"/>
<dbReference type="OrthoDB" id="1720415at2"/>
<dbReference type="STRING" id="926569.ANT_03820"/>
<gene>
    <name evidence="2" type="ordered locus">ANT_03820</name>
</gene>
<dbReference type="HOGENOM" id="CLU_747346_0_0_0"/>
<dbReference type="RefSeq" id="WP_013558813.1">
    <property type="nucleotide sequence ID" value="NC_014960.1"/>
</dbReference>
<evidence type="ECO:0000313" key="2">
    <source>
        <dbReference type="EMBL" id="BAJ62416.1"/>
    </source>
</evidence>
<sequence length="362" mass="41064">MKSKVAVLRTRPETVLDDYRHLCALAGLREALDPGATTILKDNISWHLMYPSSNTTPWQLEGTILALHDAGFHDLVDVHNKTVVTIADLGDRYNKFGPVLEKYGIPKKYNFRDEDMRWVEIKPKAQMAVLHKIFPHGIYIPDFFIGKNIVHLPTVKTHSYTVTTGAMKNAFGGLLNVNRHYTHTWIHDTLVDLLAIQREIHTGIFATMDGTTAGSGPGPRTLIPHQKDVILASADQVAIDAVAAQMMGFDPMKIEYIAHATERGLGQGNPREIEIVGMPEVAEERWNFKVGVNLGTGTGRLLWHSPLKVFQKLFFHTPLVNIFIFASEYYHDHFWYPLYGKPVVERWKRESPWGQLFEQYPG</sequence>
<dbReference type="AlphaFoldDB" id="E8N081"/>
<reference evidence="2 3" key="1">
    <citation type="submission" date="2010-12" db="EMBL/GenBank/DDBJ databases">
        <title>Whole genome sequence of Anaerolinea thermophila UNI-1.</title>
        <authorList>
            <person name="Narita-Yamada S."/>
            <person name="Kishi E."/>
            <person name="Watanabe Y."/>
            <person name="Takasaki K."/>
            <person name="Ankai A."/>
            <person name="Oguchi A."/>
            <person name="Fukui S."/>
            <person name="Takahashi M."/>
            <person name="Yashiro I."/>
            <person name="Hosoyama A."/>
            <person name="Sekiguchi Y."/>
            <person name="Hanada S."/>
            <person name="Fujita N."/>
        </authorList>
    </citation>
    <scope>NUCLEOTIDE SEQUENCE [LARGE SCALE GENOMIC DNA]</scope>
    <source>
        <strain evidence="3">DSM 14523 / JCM 11388 / NBRC 100420 / UNI-1</strain>
    </source>
</reference>
<feature type="domain" description="DUF362" evidence="1">
    <location>
        <begin position="40"/>
        <end position="244"/>
    </location>
</feature>
<organism evidence="2 3">
    <name type="scientific">Anaerolinea thermophila (strain DSM 14523 / JCM 11388 / NBRC 100420 / UNI-1)</name>
    <dbReference type="NCBI Taxonomy" id="926569"/>
    <lineage>
        <taxon>Bacteria</taxon>
        <taxon>Bacillati</taxon>
        <taxon>Chloroflexota</taxon>
        <taxon>Anaerolineae</taxon>
        <taxon>Anaerolineales</taxon>
        <taxon>Anaerolineaceae</taxon>
        <taxon>Anaerolinea</taxon>
    </lineage>
</organism>
<dbReference type="eggNOG" id="COG2006">
    <property type="taxonomic scope" value="Bacteria"/>
</dbReference>
<dbReference type="EMBL" id="AP012029">
    <property type="protein sequence ID" value="BAJ62416.1"/>
    <property type="molecule type" value="Genomic_DNA"/>
</dbReference>
<evidence type="ECO:0000313" key="3">
    <source>
        <dbReference type="Proteomes" id="UP000008922"/>
    </source>
</evidence>